<dbReference type="PANTHER" id="PTHR43498:SF1">
    <property type="entry name" value="COB--COM HETERODISULFIDE REDUCTASE IRON-SULFUR SUBUNIT A"/>
    <property type="match status" value="1"/>
</dbReference>
<gene>
    <name evidence="6" type="ordered locus">Kole_1182</name>
</gene>
<dbReference type="RefSeq" id="WP_015868539.1">
    <property type="nucleotide sequence ID" value="NC_012785.1"/>
</dbReference>
<accession>C5CIM0</accession>
<dbReference type="GO" id="GO:0051539">
    <property type="term" value="F:4 iron, 4 sulfur cluster binding"/>
    <property type="evidence" value="ECO:0007669"/>
    <property type="project" value="UniProtKB-KW"/>
</dbReference>
<evidence type="ECO:0000313" key="6">
    <source>
        <dbReference type="EMBL" id="ACR79882.1"/>
    </source>
</evidence>
<dbReference type="OrthoDB" id="9777740at2"/>
<keyword evidence="1" id="KW-0004">4Fe-4S</keyword>
<dbReference type="EMBL" id="CP001634">
    <property type="protein sequence ID" value="ACR79882.1"/>
    <property type="molecule type" value="Genomic_DNA"/>
</dbReference>
<dbReference type="PROSITE" id="PS51257">
    <property type="entry name" value="PROKAR_LIPOPROTEIN"/>
    <property type="match status" value="1"/>
</dbReference>
<dbReference type="PANTHER" id="PTHR43498">
    <property type="entry name" value="FERREDOXIN:COB-COM HETERODISULFIDE REDUCTASE SUBUNIT A"/>
    <property type="match status" value="1"/>
</dbReference>
<reference evidence="6 7" key="2">
    <citation type="journal article" date="2011" name="J. Bacteriol.">
        <title>Genome Sequence of Kosmotoga olearia Strain TBF 19.5.1, a Thermophilic Bacterium with a Wide Growth Temperature Range, Isolated from the Troll B Oil Platform in the North Sea.</title>
        <authorList>
            <person name="Swithers K.S."/>
            <person name="Dipippo J.L."/>
            <person name="Bruce D.C."/>
            <person name="Detter C."/>
            <person name="Tapia R."/>
            <person name="Han S."/>
            <person name="Goodwin L.A."/>
            <person name="Han J."/>
            <person name="Woyke T."/>
            <person name="Pitluck S."/>
            <person name="Pennacchio L."/>
            <person name="Nolan M."/>
            <person name="Mikhailova N."/>
            <person name="Land M.L."/>
            <person name="Nesbo C.L."/>
            <person name="Gogarten J.P."/>
            <person name="Noll K.M."/>
        </authorList>
    </citation>
    <scope>NUCLEOTIDE SEQUENCE [LARGE SCALE GENOMIC DNA]</scope>
    <source>
        <strain evidence="7">ATCC BAA-1733 / DSM 21960 / TBF 19.5.1</strain>
    </source>
</reference>
<keyword evidence="4" id="KW-0408">Iron</keyword>
<keyword evidence="3" id="KW-0560">Oxidoreductase</keyword>
<dbReference type="KEGG" id="kol:Kole_1182"/>
<keyword evidence="7" id="KW-1185">Reference proteome</keyword>
<proteinExistence type="predicted"/>
<dbReference type="HOGENOM" id="CLU_045820_0_0_0"/>
<dbReference type="GO" id="GO:0046872">
    <property type="term" value="F:metal ion binding"/>
    <property type="evidence" value="ECO:0007669"/>
    <property type="project" value="UniProtKB-KW"/>
</dbReference>
<dbReference type="STRING" id="521045.Kole_1182"/>
<dbReference type="eggNOG" id="COG0644">
    <property type="taxonomic scope" value="Bacteria"/>
</dbReference>
<evidence type="ECO:0000313" key="7">
    <source>
        <dbReference type="Proteomes" id="UP000002382"/>
    </source>
</evidence>
<evidence type="ECO:0000256" key="1">
    <source>
        <dbReference type="ARBA" id="ARBA00022485"/>
    </source>
</evidence>
<reference evidence="6 7" key="1">
    <citation type="submission" date="2009-06" db="EMBL/GenBank/DDBJ databases">
        <title>Complete sequence of Thermotogales bacterium TBF 19.5.1.</title>
        <authorList>
            <consortium name="US DOE Joint Genome Institute"/>
            <person name="Lucas S."/>
            <person name="Copeland A."/>
            <person name="Lapidus A."/>
            <person name="Glavina del Rio T."/>
            <person name="Tice H."/>
            <person name="Bruce D."/>
            <person name="Goodwin L."/>
            <person name="Pitluck S."/>
            <person name="Chertkov O."/>
            <person name="Brettin T."/>
            <person name="Detter J.C."/>
            <person name="Han C."/>
            <person name="Schmutz J."/>
            <person name="Larimer F."/>
            <person name="Land M."/>
            <person name="Hauser L."/>
            <person name="Kyrpides N."/>
            <person name="Ovchinnikova G."/>
            <person name="Noll K."/>
        </authorList>
    </citation>
    <scope>NUCLEOTIDE SEQUENCE [LARGE SCALE GENOMIC DNA]</scope>
    <source>
        <strain evidence="7">ATCC BAA-1733 / DSM 21960 / TBF 19.5.1</strain>
    </source>
</reference>
<evidence type="ECO:0000256" key="5">
    <source>
        <dbReference type="ARBA" id="ARBA00023014"/>
    </source>
</evidence>
<dbReference type="SUPFAM" id="SSF51905">
    <property type="entry name" value="FAD/NAD(P)-binding domain"/>
    <property type="match status" value="1"/>
</dbReference>
<dbReference type="Proteomes" id="UP000002382">
    <property type="component" value="Chromosome"/>
</dbReference>
<evidence type="ECO:0000256" key="4">
    <source>
        <dbReference type="ARBA" id="ARBA00023004"/>
    </source>
</evidence>
<organism evidence="6 7">
    <name type="scientific">Kosmotoga olearia (strain ATCC BAA-1733 / DSM 21960 / TBF 19.5.1)</name>
    <dbReference type="NCBI Taxonomy" id="521045"/>
    <lineage>
        <taxon>Bacteria</taxon>
        <taxon>Thermotogati</taxon>
        <taxon>Thermotogota</taxon>
        <taxon>Thermotogae</taxon>
        <taxon>Kosmotogales</taxon>
        <taxon>Kosmotogaceae</taxon>
        <taxon>Kosmotoga</taxon>
    </lineage>
</organism>
<dbReference type="Pfam" id="PF12831">
    <property type="entry name" value="FAD_oxidored"/>
    <property type="match status" value="1"/>
</dbReference>
<evidence type="ECO:0000256" key="3">
    <source>
        <dbReference type="ARBA" id="ARBA00023002"/>
    </source>
</evidence>
<dbReference type="InterPro" id="IPR039650">
    <property type="entry name" value="HdrA-like"/>
</dbReference>
<evidence type="ECO:0000256" key="2">
    <source>
        <dbReference type="ARBA" id="ARBA00022723"/>
    </source>
</evidence>
<dbReference type="Gene3D" id="3.50.50.60">
    <property type="entry name" value="FAD/NAD(P)-binding domain"/>
    <property type="match status" value="1"/>
</dbReference>
<keyword evidence="2" id="KW-0479">Metal-binding</keyword>
<sequence length="437" mass="48195">MKLERDVVIVGGGIAGVHAAIACGRAGLKTTLIEHGSTIGGLSTMGLVNPFMRYWLGSEKLIDGIFGELLDRLKEENGLLINSFDSEIMKACMLSMLKEANVEVVFNTIPIEVKTIESILKSVRFFTSLGTSFEMEARYFVDSTGDGSLGFLAGAEYFSGDSNGINQAMTVMFTMSGVDFSKVIEDIRNNPSNFFSWVSPKQTIISVAGYFDEIEQAKKDGLEKLQDYFFFIQLPGESRVTVNTTHVYDLSTTNPFDVSLAMVDCTEQAMVLKKFANRYIKGFEKARIEKIADVVGVRESRRIKGLYEFSGVDVMSHRKFEDGVVKACYGIDIHNSPDVDDNEKTFIPAYKDYYEIPLRSLISANFENLGIAGRCFSSDFAGHSAARIMPTCAGMGQAIGAAISLAYKKSLPLKDVNAKNVKTVLKTISNRSFPNYP</sequence>
<dbReference type="AlphaFoldDB" id="C5CIM0"/>
<dbReference type="GO" id="GO:0016491">
    <property type="term" value="F:oxidoreductase activity"/>
    <property type="evidence" value="ECO:0007669"/>
    <property type="project" value="UniProtKB-KW"/>
</dbReference>
<name>C5CIM0_KOSOT</name>
<dbReference type="InterPro" id="IPR036188">
    <property type="entry name" value="FAD/NAD-bd_sf"/>
</dbReference>
<keyword evidence="5" id="KW-0411">Iron-sulfur</keyword>
<protein>
    <submittedName>
        <fullName evidence="6">FAD dependent oxidoreductase</fullName>
    </submittedName>
</protein>